<evidence type="ECO:0000256" key="2">
    <source>
        <dbReference type="ARBA" id="ARBA00022694"/>
    </source>
</evidence>
<gene>
    <name evidence="7 9" type="primary">rnpA</name>
    <name evidence="9" type="ORF">H9850_08840</name>
</gene>
<dbReference type="HAMAP" id="MF_00227">
    <property type="entry name" value="RNase_P"/>
    <property type="match status" value="1"/>
</dbReference>
<dbReference type="InterPro" id="IPR014721">
    <property type="entry name" value="Ribsml_uS5_D2-typ_fold_subgr"/>
</dbReference>
<dbReference type="PANTHER" id="PTHR33992:SF1">
    <property type="entry name" value="RIBONUCLEASE P PROTEIN COMPONENT"/>
    <property type="match status" value="1"/>
</dbReference>
<evidence type="ECO:0000256" key="5">
    <source>
        <dbReference type="ARBA" id="ARBA00022801"/>
    </source>
</evidence>
<dbReference type="EMBL" id="DXEV01000173">
    <property type="protein sequence ID" value="HIX57558.1"/>
    <property type="molecule type" value="Genomic_DNA"/>
</dbReference>
<organism evidence="9 10">
    <name type="scientific">Candidatus Anaerobiospirillum pullistercoris</name>
    <dbReference type="NCBI Taxonomy" id="2838452"/>
    <lineage>
        <taxon>Bacteria</taxon>
        <taxon>Pseudomonadati</taxon>
        <taxon>Pseudomonadota</taxon>
        <taxon>Gammaproteobacteria</taxon>
        <taxon>Aeromonadales</taxon>
        <taxon>Succinivibrionaceae</taxon>
        <taxon>Anaerobiospirillum</taxon>
    </lineage>
</organism>
<keyword evidence="3 7" id="KW-0540">Nuclease</keyword>
<comment type="function">
    <text evidence="1 7">RNaseP catalyzes the removal of the 5'-leader sequence from pre-tRNA to produce the mature 5'-terminus. It can also cleave other RNA substrates such as 4.5S RNA. The protein component plays an auxiliary but essential role in vivo by binding to the 5'-leader sequence and broadening the substrate specificity of the ribozyme.</text>
</comment>
<evidence type="ECO:0000256" key="4">
    <source>
        <dbReference type="ARBA" id="ARBA00022759"/>
    </source>
</evidence>
<reference evidence="9" key="1">
    <citation type="journal article" date="2021" name="PeerJ">
        <title>Extensive microbial diversity within the chicken gut microbiome revealed by metagenomics and culture.</title>
        <authorList>
            <person name="Gilroy R."/>
            <person name="Ravi A."/>
            <person name="Getino M."/>
            <person name="Pursley I."/>
            <person name="Horton D.L."/>
            <person name="Alikhan N.F."/>
            <person name="Baker D."/>
            <person name="Gharbi K."/>
            <person name="Hall N."/>
            <person name="Watson M."/>
            <person name="Adriaenssens E.M."/>
            <person name="Foster-Nyarko E."/>
            <person name="Jarju S."/>
            <person name="Secka A."/>
            <person name="Antonio M."/>
            <person name="Oren A."/>
            <person name="Chaudhuri R.R."/>
            <person name="La Ragione R."/>
            <person name="Hildebrand F."/>
            <person name="Pallen M.J."/>
        </authorList>
    </citation>
    <scope>NUCLEOTIDE SEQUENCE</scope>
    <source>
        <strain evidence="9">USASDec5-558</strain>
    </source>
</reference>
<evidence type="ECO:0000256" key="7">
    <source>
        <dbReference type="HAMAP-Rule" id="MF_00227"/>
    </source>
</evidence>
<keyword evidence="4 7" id="KW-0255">Endonuclease</keyword>
<evidence type="ECO:0000256" key="1">
    <source>
        <dbReference type="ARBA" id="ARBA00002663"/>
    </source>
</evidence>
<proteinExistence type="inferred from homology"/>
<protein>
    <recommendedName>
        <fullName evidence="7 8">Ribonuclease P protein component</fullName>
        <shortName evidence="7">RNase P protein</shortName>
        <shortName evidence="7">RNaseP protein</shortName>
        <ecNumber evidence="7 8">3.1.26.5</ecNumber>
    </recommendedName>
    <alternativeName>
        <fullName evidence="7">Protein C5</fullName>
    </alternativeName>
</protein>
<sequence length="122" mass="14106">MPNQDFPRSKRMLSSEEYDQVFKKPARAGSRGLLILARMNDCSTPRLGLVVPKKVLKRAVWRNRVKRLVRESFRLSQDSLPNADLVFLAKPGIRDISDRDLTSTLNRLWAQISRQLNKQRSS</sequence>
<dbReference type="InterPro" id="IPR000100">
    <property type="entry name" value="RNase_P"/>
</dbReference>
<dbReference type="AlphaFoldDB" id="A0A9D1WEF2"/>
<dbReference type="NCBIfam" id="TIGR00188">
    <property type="entry name" value="rnpA"/>
    <property type="match status" value="1"/>
</dbReference>
<dbReference type="PROSITE" id="PS00648">
    <property type="entry name" value="RIBONUCLEASE_P"/>
    <property type="match status" value="1"/>
</dbReference>
<dbReference type="GO" id="GO:0004526">
    <property type="term" value="F:ribonuclease P activity"/>
    <property type="evidence" value="ECO:0007669"/>
    <property type="project" value="UniProtKB-UniRule"/>
</dbReference>
<dbReference type="InterPro" id="IPR020539">
    <property type="entry name" value="RNase_P_CS"/>
</dbReference>
<reference evidence="9" key="2">
    <citation type="submission" date="2021-04" db="EMBL/GenBank/DDBJ databases">
        <authorList>
            <person name="Gilroy R."/>
        </authorList>
    </citation>
    <scope>NUCLEOTIDE SEQUENCE</scope>
    <source>
        <strain evidence="9">USASDec5-558</strain>
    </source>
</reference>
<dbReference type="EC" id="3.1.26.5" evidence="7 8"/>
<evidence type="ECO:0000256" key="6">
    <source>
        <dbReference type="ARBA" id="ARBA00022884"/>
    </source>
</evidence>
<keyword evidence="6 7" id="KW-0694">RNA-binding</keyword>
<evidence type="ECO:0000256" key="3">
    <source>
        <dbReference type="ARBA" id="ARBA00022722"/>
    </source>
</evidence>
<evidence type="ECO:0000256" key="8">
    <source>
        <dbReference type="NCBIfam" id="TIGR00188"/>
    </source>
</evidence>
<dbReference type="Gene3D" id="3.30.230.10">
    <property type="match status" value="1"/>
</dbReference>
<evidence type="ECO:0000313" key="10">
    <source>
        <dbReference type="Proteomes" id="UP000886829"/>
    </source>
</evidence>
<dbReference type="GO" id="GO:0042781">
    <property type="term" value="F:3'-tRNA processing endoribonuclease activity"/>
    <property type="evidence" value="ECO:0007669"/>
    <property type="project" value="TreeGrafter"/>
</dbReference>
<evidence type="ECO:0000313" key="9">
    <source>
        <dbReference type="EMBL" id="HIX57558.1"/>
    </source>
</evidence>
<comment type="catalytic activity">
    <reaction evidence="7">
        <text>Endonucleolytic cleavage of RNA, removing 5'-extranucleotides from tRNA precursor.</text>
        <dbReference type="EC" id="3.1.26.5"/>
    </reaction>
</comment>
<keyword evidence="5 7" id="KW-0378">Hydrolase</keyword>
<dbReference type="SUPFAM" id="SSF54211">
    <property type="entry name" value="Ribosomal protein S5 domain 2-like"/>
    <property type="match status" value="1"/>
</dbReference>
<dbReference type="InterPro" id="IPR020568">
    <property type="entry name" value="Ribosomal_Su5_D2-typ_SF"/>
</dbReference>
<dbReference type="PANTHER" id="PTHR33992">
    <property type="entry name" value="RIBONUCLEASE P PROTEIN COMPONENT"/>
    <property type="match status" value="1"/>
</dbReference>
<dbReference type="GO" id="GO:0030677">
    <property type="term" value="C:ribonuclease P complex"/>
    <property type="evidence" value="ECO:0007669"/>
    <property type="project" value="TreeGrafter"/>
</dbReference>
<dbReference type="GO" id="GO:0000049">
    <property type="term" value="F:tRNA binding"/>
    <property type="evidence" value="ECO:0007669"/>
    <property type="project" value="UniProtKB-UniRule"/>
</dbReference>
<name>A0A9D1WEF2_9GAMM</name>
<accession>A0A9D1WEF2</accession>
<comment type="similarity">
    <text evidence="7">Belongs to the RnpA family.</text>
</comment>
<keyword evidence="2 7" id="KW-0819">tRNA processing</keyword>
<dbReference type="Proteomes" id="UP000886829">
    <property type="component" value="Unassembled WGS sequence"/>
</dbReference>
<dbReference type="GO" id="GO:0001682">
    <property type="term" value="P:tRNA 5'-leader removal"/>
    <property type="evidence" value="ECO:0007669"/>
    <property type="project" value="UniProtKB-UniRule"/>
</dbReference>
<comment type="caution">
    <text evidence="9">The sequence shown here is derived from an EMBL/GenBank/DDBJ whole genome shotgun (WGS) entry which is preliminary data.</text>
</comment>
<dbReference type="Pfam" id="PF00825">
    <property type="entry name" value="Ribonuclease_P"/>
    <property type="match status" value="1"/>
</dbReference>
<comment type="subunit">
    <text evidence="7">Consists of a catalytic RNA component (M1 or rnpB) and a protein subunit.</text>
</comment>